<dbReference type="Pfam" id="PF02374">
    <property type="entry name" value="ArsA_ATPase"/>
    <property type="match status" value="1"/>
</dbReference>
<dbReference type="SUPFAM" id="SSF52540">
    <property type="entry name" value="P-loop containing nucleoside triphosphate hydrolases"/>
    <property type="match status" value="1"/>
</dbReference>
<dbReference type="InterPro" id="IPR027417">
    <property type="entry name" value="P-loop_NTPase"/>
</dbReference>
<evidence type="ECO:0000256" key="3">
    <source>
        <dbReference type="ARBA" id="ARBA00066752"/>
    </source>
</evidence>
<gene>
    <name evidence="6" type="ORF">ACFQH5_09545</name>
</gene>
<dbReference type="RefSeq" id="WP_346062217.1">
    <property type="nucleotide sequence ID" value="NZ_BAAADR010000010.1"/>
</dbReference>
<proteinExistence type="inferred from homology"/>
<feature type="region of interest" description="Disordered" evidence="4">
    <location>
        <begin position="186"/>
        <end position="206"/>
    </location>
</feature>
<feature type="domain" description="ArsA/GET3 Anion-transporting ATPase-like" evidence="5">
    <location>
        <begin position="8"/>
        <end position="331"/>
    </location>
</feature>
<keyword evidence="7" id="KW-1185">Reference proteome</keyword>
<dbReference type="EC" id="7.3.2.7" evidence="3"/>
<evidence type="ECO:0000256" key="1">
    <source>
        <dbReference type="ARBA" id="ARBA00011040"/>
    </source>
</evidence>
<dbReference type="CDD" id="cd02035">
    <property type="entry name" value="ArsA"/>
    <property type="match status" value="1"/>
</dbReference>
<dbReference type="Proteomes" id="UP001596411">
    <property type="component" value="Unassembled WGS sequence"/>
</dbReference>
<accession>A0ABW2EYD7</accession>
<evidence type="ECO:0000256" key="2">
    <source>
        <dbReference type="ARBA" id="ARBA00052296"/>
    </source>
</evidence>
<comment type="caution">
    <text evidence="6">The sequence shown here is derived from an EMBL/GenBank/DDBJ whole genome shotgun (WGS) entry which is preliminary data.</text>
</comment>
<dbReference type="PANTHER" id="PTHR10803:SF3">
    <property type="entry name" value="ATPASE GET3"/>
    <property type="match status" value="1"/>
</dbReference>
<dbReference type="NCBIfam" id="TIGR00345">
    <property type="entry name" value="GET3_arsA_TRC40"/>
    <property type="match status" value="1"/>
</dbReference>
<dbReference type="InterPro" id="IPR016300">
    <property type="entry name" value="ATPase_ArsA/GET3"/>
</dbReference>
<comment type="catalytic activity">
    <reaction evidence="2">
        <text>arsenite(in) + ATP + H2O = arsenite(out) + ADP + phosphate + H(+)</text>
        <dbReference type="Rhea" id="RHEA:11348"/>
        <dbReference type="ChEBI" id="CHEBI:15377"/>
        <dbReference type="ChEBI" id="CHEBI:15378"/>
        <dbReference type="ChEBI" id="CHEBI:29242"/>
        <dbReference type="ChEBI" id="CHEBI:30616"/>
        <dbReference type="ChEBI" id="CHEBI:43474"/>
        <dbReference type="ChEBI" id="CHEBI:456216"/>
        <dbReference type="EC" id="7.3.2.7"/>
    </reaction>
</comment>
<dbReference type="PANTHER" id="PTHR10803">
    <property type="entry name" value="ARSENICAL PUMP-DRIVING ATPASE ARSENITE-TRANSLOCATING ATPASE"/>
    <property type="match status" value="1"/>
</dbReference>
<evidence type="ECO:0000259" key="5">
    <source>
        <dbReference type="Pfam" id="PF02374"/>
    </source>
</evidence>
<name>A0ABW2EYD7_9GAMM</name>
<dbReference type="InterPro" id="IPR025723">
    <property type="entry name" value="ArsA/GET3_ATPase-like"/>
</dbReference>
<evidence type="ECO:0000256" key="4">
    <source>
        <dbReference type="SAM" id="MobiDB-lite"/>
    </source>
</evidence>
<comment type="similarity">
    <text evidence="1">Belongs to the arsA ATPase family.</text>
</comment>
<dbReference type="EMBL" id="JBHSZP010000016">
    <property type="protein sequence ID" value="MFC7089788.1"/>
    <property type="molecule type" value="Genomic_DNA"/>
</dbReference>
<dbReference type="Gene3D" id="3.40.50.300">
    <property type="entry name" value="P-loop containing nucleotide triphosphate hydrolases"/>
    <property type="match status" value="1"/>
</dbReference>
<organism evidence="6 7">
    <name type="scientific">Halomonas salifodinae</name>
    <dbReference type="NCBI Taxonomy" id="438745"/>
    <lineage>
        <taxon>Bacteria</taxon>
        <taxon>Pseudomonadati</taxon>
        <taxon>Pseudomonadota</taxon>
        <taxon>Gammaproteobacteria</taxon>
        <taxon>Oceanospirillales</taxon>
        <taxon>Halomonadaceae</taxon>
        <taxon>Halomonas</taxon>
    </lineage>
</organism>
<evidence type="ECO:0000313" key="6">
    <source>
        <dbReference type="EMBL" id="MFC7089788.1"/>
    </source>
</evidence>
<sequence length="335" mass="37406">MKELLDKRLLWVGGKGGVGKTTVSASLAVLAARRGKRVLVVSTDPAHSLGDAFDRELGDRPRRLLPGLDALEIDPDAEVEAHLARVIEQMRRYAAPQMMAELERQMRLTRQSPGTQEAALLERLARLITDDEAPYDLVIIDTAPTGHTLRLLSLPEAMAAWTDGLLAHNRKSEELGKVLSHLTPRRGRDLATPFDDPQEDPLSDLDERSREVAQTLITRRRLFHQARRRIEESDHTGFLFVLTPERLPILETVRAVAALEEAKIPVAGTLVNRVIPAEADGRFLAARRAQEASYLARIDDELRHLPRPRLPLLASDVQGIEALEQMARRLEDAGF</sequence>
<evidence type="ECO:0000313" key="7">
    <source>
        <dbReference type="Proteomes" id="UP001596411"/>
    </source>
</evidence>
<reference evidence="7" key="1">
    <citation type="journal article" date="2019" name="Int. J. Syst. Evol. Microbiol.">
        <title>The Global Catalogue of Microorganisms (GCM) 10K type strain sequencing project: providing services to taxonomists for standard genome sequencing and annotation.</title>
        <authorList>
            <consortium name="The Broad Institute Genomics Platform"/>
            <consortium name="The Broad Institute Genome Sequencing Center for Infectious Disease"/>
            <person name="Wu L."/>
            <person name="Ma J."/>
        </authorList>
    </citation>
    <scope>NUCLEOTIDE SEQUENCE [LARGE SCALE GENOMIC DNA]</scope>
    <source>
        <strain evidence="7">CGMCC 1.13666</strain>
    </source>
</reference>
<protein>
    <recommendedName>
        <fullName evidence="3">arsenite-transporting ATPase</fullName>
        <ecNumber evidence="3">7.3.2.7</ecNumber>
    </recommendedName>
</protein>